<protein>
    <recommendedName>
        <fullName evidence="3">BESS domain-containing protein</fullName>
    </recommendedName>
</protein>
<proteinExistence type="predicted"/>
<gene>
    <name evidence="4" type="ORF">LARSCL_LOCUS1477</name>
</gene>
<feature type="compositionally biased region" description="Basic and acidic residues" evidence="2">
    <location>
        <begin position="367"/>
        <end position="380"/>
    </location>
</feature>
<feature type="domain" description="BESS" evidence="3">
    <location>
        <begin position="604"/>
        <end position="643"/>
    </location>
</feature>
<dbReference type="InterPro" id="IPR004210">
    <property type="entry name" value="BESS_motif"/>
</dbReference>
<comment type="caution">
    <text evidence="4">The sequence shown here is derived from an EMBL/GenBank/DDBJ whole genome shotgun (WGS) entry which is preliminary data.</text>
</comment>
<evidence type="ECO:0000256" key="1">
    <source>
        <dbReference type="PROSITE-ProRule" id="PRU00371"/>
    </source>
</evidence>
<evidence type="ECO:0000313" key="4">
    <source>
        <dbReference type="EMBL" id="CAL1263401.1"/>
    </source>
</evidence>
<evidence type="ECO:0000256" key="2">
    <source>
        <dbReference type="SAM" id="MobiDB-lite"/>
    </source>
</evidence>
<dbReference type="GO" id="GO:0003677">
    <property type="term" value="F:DNA binding"/>
    <property type="evidence" value="ECO:0007669"/>
    <property type="project" value="InterPro"/>
</dbReference>
<dbReference type="PANTHER" id="PTHR35385">
    <property type="entry name" value="PROTEIN B, PUTATIVE-RELATED-RELATED"/>
    <property type="match status" value="1"/>
</dbReference>
<comment type="subcellular location">
    <subcellularLocation>
        <location evidence="1">Nucleus</location>
    </subcellularLocation>
</comment>
<sequence length="671" mass="75913">MDVEELVKQFHLLMDRSRSRAQYAYLRSTINSEEEANQFVDLFAEKTNTILIPQTGKQISPRYNFYLTWFCNRSWRKKNTTQGDDCNAKIDIYVRKPEPSSAKYDEYLHYDPPLPCVIEIAGQHSHPLECLDYKVIRDVRDQVKREFFKYFQMGLSVSDAKIKYAMRYRKKKSLRAKHTPTLRQAQRLYNQWKGVKKWTTLQKDNQIESQLRPITFKEILDAVPKREILYSVKHLQLETDIPIKSDSKTNNKEFKFPLVFISVGSAAAMPSSAAPLLYKLKHGMAGELVSDLVKPRIYSICIDSAAPVVVEGQPSEPSQGLQNSSESLSDEILGIPMPVDETRIPMEAVLKEAPKIPIKLEPLNDGYEDKPSQSSTEKVEDTSIMPIITRAFSCGDSTTTELDIKPNICCGDSLVSETDIKPNMCCDKAGNSFFPLVFTLKGSIYEASCGRSLVYDLKQGSTGVQATEIVIPQISSVQINSLNEAAFQFKDASMLKAEGPLSVSVQTELLEENSNTTSLNGSTNERVYEKDIIPVIVNASSCSDLFPVIADSLISWSKKPREDLVVSPIVAPTNVVVNKPVPEKRKLRKSVETRQLPITEVDKNDEDYQFLMSLLPELKRVPPNEKNSVKNRIKDIFTTIHFTTNRIQFEKKTTNIYRDCGVLPISGGWKF</sequence>
<name>A0AAV1YX51_9ARAC</name>
<organism evidence="4 5">
    <name type="scientific">Larinioides sclopetarius</name>
    <dbReference type="NCBI Taxonomy" id="280406"/>
    <lineage>
        <taxon>Eukaryota</taxon>
        <taxon>Metazoa</taxon>
        <taxon>Ecdysozoa</taxon>
        <taxon>Arthropoda</taxon>
        <taxon>Chelicerata</taxon>
        <taxon>Arachnida</taxon>
        <taxon>Araneae</taxon>
        <taxon>Araneomorphae</taxon>
        <taxon>Entelegynae</taxon>
        <taxon>Araneoidea</taxon>
        <taxon>Araneidae</taxon>
        <taxon>Larinioides</taxon>
    </lineage>
</organism>
<dbReference type="EMBL" id="CAXIEN010000008">
    <property type="protein sequence ID" value="CAL1263401.1"/>
    <property type="molecule type" value="Genomic_DNA"/>
</dbReference>
<accession>A0AAV1YX51</accession>
<keyword evidence="5" id="KW-1185">Reference proteome</keyword>
<dbReference type="PANTHER" id="PTHR35385:SF2">
    <property type="entry name" value="PROTEIN B, PUTATIVE-RELATED"/>
    <property type="match status" value="1"/>
</dbReference>
<dbReference type="Pfam" id="PF02944">
    <property type="entry name" value="BESS"/>
    <property type="match status" value="1"/>
</dbReference>
<evidence type="ECO:0000313" key="5">
    <source>
        <dbReference type="Proteomes" id="UP001497382"/>
    </source>
</evidence>
<dbReference type="GO" id="GO:0005634">
    <property type="term" value="C:nucleus"/>
    <property type="evidence" value="ECO:0007669"/>
    <property type="project" value="UniProtKB-SubCell"/>
</dbReference>
<reference evidence="4 5" key="1">
    <citation type="submission" date="2024-04" db="EMBL/GenBank/DDBJ databases">
        <authorList>
            <person name="Rising A."/>
            <person name="Reimegard J."/>
            <person name="Sonavane S."/>
            <person name="Akerstrom W."/>
            <person name="Nylinder S."/>
            <person name="Hedman E."/>
            <person name="Kallberg Y."/>
        </authorList>
    </citation>
    <scope>NUCLEOTIDE SEQUENCE [LARGE SCALE GENOMIC DNA]</scope>
</reference>
<feature type="region of interest" description="Disordered" evidence="2">
    <location>
        <begin position="361"/>
        <end position="380"/>
    </location>
</feature>
<dbReference type="Proteomes" id="UP001497382">
    <property type="component" value="Unassembled WGS sequence"/>
</dbReference>
<keyword evidence="1" id="KW-0539">Nucleus</keyword>
<dbReference type="AlphaFoldDB" id="A0AAV1YX51"/>
<dbReference type="PROSITE" id="PS51031">
    <property type="entry name" value="BESS"/>
    <property type="match status" value="1"/>
</dbReference>
<evidence type="ECO:0000259" key="3">
    <source>
        <dbReference type="PROSITE" id="PS51031"/>
    </source>
</evidence>